<keyword evidence="5" id="KW-0732">Signal</keyword>
<dbReference type="PANTHER" id="PTHR31776:SF0">
    <property type="entry name" value="ALPHA-L-ARABINOFURANOSIDASE 1"/>
    <property type="match status" value="1"/>
</dbReference>
<dbReference type="GO" id="GO:0046556">
    <property type="term" value="F:alpha-L-arabinofuranosidase activity"/>
    <property type="evidence" value="ECO:0007669"/>
    <property type="project" value="UniProtKB-EC"/>
</dbReference>
<dbReference type="GO" id="GO:0046373">
    <property type="term" value="P:L-arabinose metabolic process"/>
    <property type="evidence" value="ECO:0007669"/>
    <property type="project" value="InterPro"/>
</dbReference>
<comment type="similarity">
    <text evidence="3">Belongs to the glycosyl hydrolase 51 family.</text>
</comment>
<name>A0A8H4R700_9HELO</name>
<keyword evidence="11" id="KW-1185">Reference proteome</keyword>
<dbReference type="OrthoDB" id="406864at2759"/>
<proteinExistence type="inferred from homology"/>
<dbReference type="Pfam" id="PF06964">
    <property type="entry name" value="Alpha-L-AF_C"/>
    <property type="match status" value="1"/>
</dbReference>
<reference evidence="10 11" key="1">
    <citation type="submission" date="2020-03" db="EMBL/GenBank/DDBJ databases">
        <title>Draft Genome Sequence of Cudoniella acicularis.</title>
        <authorList>
            <person name="Buettner E."/>
            <person name="Kellner H."/>
        </authorList>
    </citation>
    <scope>NUCLEOTIDE SEQUENCE [LARGE SCALE GENOMIC DNA]</scope>
    <source>
        <strain evidence="10 11">DSM 108380</strain>
    </source>
</reference>
<evidence type="ECO:0000313" key="10">
    <source>
        <dbReference type="EMBL" id="KAF4624497.1"/>
    </source>
</evidence>
<dbReference type="AlphaFoldDB" id="A0A8H4R700"/>
<keyword evidence="7" id="KW-0325">Glycoprotein</keyword>
<evidence type="ECO:0000256" key="5">
    <source>
        <dbReference type="ARBA" id="ARBA00022729"/>
    </source>
</evidence>
<evidence type="ECO:0000259" key="8">
    <source>
        <dbReference type="Pfam" id="PF06964"/>
    </source>
</evidence>
<dbReference type="EMBL" id="JAAMPI010001639">
    <property type="protein sequence ID" value="KAF4624497.1"/>
    <property type="molecule type" value="Genomic_DNA"/>
</dbReference>
<evidence type="ECO:0000256" key="2">
    <source>
        <dbReference type="ARBA" id="ARBA00004834"/>
    </source>
</evidence>
<evidence type="ECO:0000256" key="6">
    <source>
        <dbReference type="ARBA" id="ARBA00022801"/>
    </source>
</evidence>
<evidence type="ECO:0000256" key="1">
    <source>
        <dbReference type="ARBA" id="ARBA00001462"/>
    </source>
</evidence>
<dbReference type="UniPathway" id="UPA00667"/>
<dbReference type="EC" id="3.2.1.55" evidence="4"/>
<dbReference type="PANTHER" id="PTHR31776">
    <property type="entry name" value="ALPHA-L-ARABINOFURANOSIDASE 1"/>
    <property type="match status" value="1"/>
</dbReference>
<dbReference type="InterPro" id="IPR055235">
    <property type="entry name" value="ASD1_cat"/>
</dbReference>
<gene>
    <name evidence="10" type="ORF">G7Y89_g13678</name>
</gene>
<comment type="pathway">
    <text evidence="2">Glycan metabolism; L-arabinan degradation.</text>
</comment>
<comment type="catalytic activity">
    <reaction evidence="1">
        <text>Hydrolysis of terminal non-reducing alpha-L-arabinofuranoside residues in alpha-L-arabinosides.</text>
        <dbReference type="EC" id="3.2.1.55"/>
    </reaction>
</comment>
<dbReference type="GO" id="GO:0031222">
    <property type="term" value="P:arabinan catabolic process"/>
    <property type="evidence" value="ECO:0007669"/>
    <property type="project" value="UniProtKB-UniPathway"/>
</dbReference>
<evidence type="ECO:0000256" key="3">
    <source>
        <dbReference type="ARBA" id="ARBA00007186"/>
    </source>
</evidence>
<keyword evidence="6" id="KW-0378">Hydrolase</keyword>
<dbReference type="Proteomes" id="UP000566819">
    <property type="component" value="Unassembled WGS sequence"/>
</dbReference>
<feature type="domain" description="Alpha-L-arabinofuranosidase 1 catalytic" evidence="9">
    <location>
        <begin position="643"/>
        <end position="847"/>
    </location>
</feature>
<organism evidence="10 11">
    <name type="scientific">Cudoniella acicularis</name>
    <dbReference type="NCBI Taxonomy" id="354080"/>
    <lineage>
        <taxon>Eukaryota</taxon>
        <taxon>Fungi</taxon>
        <taxon>Dikarya</taxon>
        <taxon>Ascomycota</taxon>
        <taxon>Pezizomycotina</taxon>
        <taxon>Leotiomycetes</taxon>
        <taxon>Helotiales</taxon>
        <taxon>Tricladiaceae</taxon>
        <taxon>Cudoniella</taxon>
    </lineage>
</organism>
<evidence type="ECO:0000259" key="9">
    <source>
        <dbReference type="Pfam" id="PF22848"/>
    </source>
</evidence>
<comment type="caution">
    <text evidence="10">The sequence shown here is derived from an EMBL/GenBank/DDBJ whole genome shotgun (WGS) entry which is preliminary data.</text>
</comment>
<accession>A0A8H4R700</accession>
<protein>
    <recommendedName>
        <fullName evidence="4">non-reducing end alpha-L-arabinofuranosidase</fullName>
        <ecNumber evidence="4">3.2.1.55</ecNumber>
    </recommendedName>
</protein>
<evidence type="ECO:0000256" key="4">
    <source>
        <dbReference type="ARBA" id="ARBA00012670"/>
    </source>
</evidence>
<sequence length="990" mass="108989">MLADRTLWLQSKGWSGKTGMWARAFFGQNGSWIDVTPTISIGSDLLNPSDERAWQRDINSFRKRTSAKIRERHRLRETVVVRIPAQAGDGYFQLVLCLGQKKKVLCTSPTFRLMSLSTNPSSIKGASLSTLPLEIGALALSTYAMKTAGAVTAPARALAHNQVQKYVPSWAVQKAVSLEVHNSGLQDRVKSTLSDGNSLYEQHRAGSFMVVGGAEVSFEDGPTAPYPIHFTSRSGPGMGKEAEMSNFPVVTLGRVPNHISLQLYGYYFGWCRFKSDDKETSVSDEDGLEQVVLSALLPDASQLHRANFVEANTKRFMLRIATELDETIFIDKACEIWILGFLRPDQPAQRANIAKGIEAGDAAAEEASTLAEINDISMIQAILDQPSWSFETVLEKRRLENSGGVKAGYANARLAAQRHVVSLNLTVAPSGGNASSPLLYGLLYEDVYHSGDGGLYSELIQNRAFQGSIQNAQSSTERSLQFWHTFGLDTLTLDNSPVLLSEALPYHMRVDVAQGATGPTGFWNEGFAGMNITTKTRYAANFYLRGDYTGQIDCAFYSNTTGKTLGTTTFQVAQSETNGWVKYSQTFTITDSAPDEKNTFSLIFDGASVAGKSLRFNLISVFQQTYKNSNNGLRMDLAEGVNAIGGKFLRLPGGNNMEGVGSPWRWKWNETIGPIENRPGRPGTWGYPNTDGLGLLEMLQWTIDMDLEILLAVWGGLFLNGDIITEEDLQPYVDDVLNELEFLMGPNTTQYGALRASLGYPDPFKIKYFEISNEDFLNGGKPSYIAYRFNAFNDAIKKAYPDAITVSSIDTNELNPPNPPNTITDLHLYQNVDQTIALFNAYDNRPRSQPLLVGEYATIADSTTPQGQQLDNPTLESATSEAIMFLGLERNSDLVMGSCHGALIKSLHDEPDNVAMMKHTPNAIVYSMSYYVAKLFASNYGSSTVLTSSDSGYGPLYWSTTKDDKEVYYVKIVNFAGQASTLVTHEWVGE</sequence>
<dbReference type="InterPro" id="IPR017853">
    <property type="entry name" value="GH"/>
</dbReference>
<dbReference type="Gene3D" id="3.20.20.80">
    <property type="entry name" value="Glycosidases"/>
    <property type="match status" value="1"/>
</dbReference>
<dbReference type="InterPro" id="IPR010720">
    <property type="entry name" value="Alpha-L-AF_C"/>
</dbReference>
<evidence type="ECO:0000313" key="11">
    <source>
        <dbReference type="Proteomes" id="UP000566819"/>
    </source>
</evidence>
<feature type="domain" description="Alpha-L-arabinofuranosidase C-terminal" evidence="8">
    <location>
        <begin position="854"/>
        <end position="950"/>
    </location>
</feature>
<dbReference type="Pfam" id="PF22848">
    <property type="entry name" value="ASD1_dom"/>
    <property type="match status" value="1"/>
</dbReference>
<dbReference type="SUPFAM" id="SSF51445">
    <property type="entry name" value="(Trans)glycosidases"/>
    <property type="match status" value="1"/>
</dbReference>
<evidence type="ECO:0000256" key="7">
    <source>
        <dbReference type="ARBA" id="ARBA00023180"/>
    </source>
</evidence>
<dbReference type="InterPro" id="IPR051563">
    <property type="entry name" value="Glycosyl_Hydrolase_51"/>
</dbReference>